<keyword evidence="4" id="KW-0325">Glycoprotein</keyword>
<gene>
    <name evidence="7" type="ORF">BEK98_43555</name>
</gene>
<comment type="caution">
    <text evidence="7">The sequence shown here is derived from an EMBL/GenBank/DDBJ whole genome shotgun (WGS) entry which is preliminary data.</text>
</comment>
<dbReference type="Pfam" id="PF01839">
    <property type="entry name" value="FG-GAP"/>
    <property type="match status" value="2"/>
</dbReference>
<dbReference type="Gene3D" id="2.130.10.130">
    <property type="entry name" value="Integrin alpha, N-terminal"/>
    <property type="match status" value="3"/>
</dbReference>
<dbReference type="PANTHER" id="PTHR23221:SF7">
    <property type="entry name" value="PHOSPHATIDYLINOSITOL-GLYCAN-SPECIFIC PHOSPHOLIPASE D"/>
    <property type="match status" value="1"/>
</dbReference>
<evidence type="ECO:0000256" key="1">
    <source>
        <dbReference type="ARBA" id="ARBA00022729"/>
    </source>
</evidence>
<organism evidence="7 8">
    <name type="scientific">Streptomyces diastatochromogenes</name>
    <dbReference type="NCBI Taxonomy" id="42236"/>
    <lineage>
        <taxon>Bacteria</taxon>
        <taxon>Bacillati</taxon>
        <taxon>Actinomycetota</taxon>
        <taxon>Actinomycetes</taxon>
        <taxon>Kitasatosporales</taxon>
        <taxon>Streptomycetaceae</taxon>
        <taxon>Streptomyces</taxon>
    </lineage>
</organism>
<dbReference type="PROSITE" id="PS51470">
    <property type="entry name" value="FG_GAP"/>
    <property type="match status" value="2"/>
</dbReference>
<keyword evidence="3" id="KW-0378">Hydrolase</keyword>
<evidence type="ECO:0000256" key="6">
    <source>
        <dbReference type="SAM" id="SignalP"/>
    </source>
</evidence>
<dbReference type="InterPro" id="IPR013519">
    <property type="entry name" value="Int_alpha_beta-p"/>
</dbReference>
<accession>A0A233RW07</accession>
<proteinExistence type="predicted"/>
<evidence type="ECO:0008006" key="9">
    <source>
        <dbReference type="Google" id="ProtNLM"/>
    </source>
</evidence>
<feature type="chain" id="PRO_5012759856" description="Integrin-like protein" evidence="6">
    <location>
        <begin position="24"/>
        <end position="459"/>
    </location>
</feature>
<evidence type="ECO:0000313" key="7">
    <source>
        <dbReference type="EMBL" id="OXY87543.1"/>
    </source>
</evidence>
<dbReference type="EMBL" id="MCGQ01000069">
    <property type="protein sequence ID" value="OXY87543.1"/>
    <property type="molecule type" value="Genomic_DNA"/>
</dbReference>
<evidence type="ECO:0000256" key="2">
    <source>
        <dbReference type="ARBA" id="ARBA00022737"/>
    </source>
</evidence>
<dbReference type="InterPro" id="IPR028994">
    <property type="entry name" value="Integrin_alpha_N"/>
</dbReference>
<reference evidence="7 8" key="1">
    <citation type="submission" date="2016-07" db="EMBL/GenBank/DDBJ databases">
        <title>Draft genome of Streptomyces diastatochromogenes.</title>
        <authorList>
            <person name="Podduturi R."/>
            <person name="Lukassen M.B."/>
            <person name="Clausen N."/>
            <person name="Nielsen J.L."/>
            <person name="Jorgensen N.O."/>
        </authorList>
    </citation>
    <scope>NUCLEOTIDE SEQUENCE [LARGE SCALE GENOMIC DNA]</scope>
    <source>
        <strain evidence="7 8">DSM 40608</strain>
    </source>
</reference>
<keyword evidence="8" id="KW-1185">Reference proteome</keyword>
<protein>
    <recommendedName>
        <fullName evidence="9">Integrin-like protein</fullName>
    </recommendedName>
</protein>
<evidence type="ECO:0000256" key="3">
    <source>
        <dbReference type="ARBA" id="ARBA00022801"/>
    </source>
</evidence>
<dbReference type="InterPro" id="IPR013517">
    <property type="entry name" value="FG-GAP"/>
</dbReference>
<dbReference type="GO" id="GO:0016787">
    <property type="term" value="F:hydrolase activity"/>
    <property type="evidence" value="ECO:0007669"/>
    <property type="project" value="UniProtKB-KW"/>
</dbReference>
<dbReference type="SUPFAM" id="SSF69318">
    <property type="entry name" value="Integrin alpha N-terminal domain"/>
    <property type="match status" value="1"/>
</dbReference>
<dbReference type="AlphaFoldDB" id="A0A233RW07"/>
<keyword evidence="2" id="KW-0677">Repeat</keyword>
<evidence type="ECO:0000313" key="8">
    <source>
        <dbReference type="Proteomes" id="UP000215483"/>
    </source>
</evidence>
<name>A0A233RW07_STRDA</name>
<sequence length="459" mass="47034">MRKRPTLLAAALLACGLPPVALASPAAAAPAKYADDFNGDGYRDYAAFSHGPDSRSKGGGVLVTFGTADGPGTKTQFIDQSSPGVPGTDETDDDFGTVRTAADFNGDGYGDLAVSAPHEDNGSHKDEGAVTILWGSRTGLSGGTAVPNKGSRGSYDDMGNDLATGDFNGDGKQDLAVVDDGRTYVYRGPIDRSGVHGSVSLLDKNADFYATALISGKVNGDGKTDLVVIGDVVNPSSIGSDAWFVAGGKARMYPGKTLHLESVRAGGGGSGRGGDGVINDFDKDGYGDIAIGTYKADHYKGRVSVWYGSASGPDRSARFTQATTGIADTPEAEDAFGASISAGDTNGDGYRDLAIGVYGEKERTIPYAGGVAVLYGSASGLSGTGSKWFTRSSPGVPGYPQEDDAFGGTVRLRDADRDGYADLYVTGNYGSLLMLGSPAGITIRGATTVDGDIIPGMLQ</sequence>
<dbReference type="PROSITE" id="PS51257">
    <property type="entry name" value="PROKAR_LIPOPROTEIN"/>
    <property type="match status" value="1"/>
</dbReference>
<dbReference type="PANTHER" id="PTHR23221">
    <property type="entry name" value="GLYCOSYLPHOSPHATIDYLINOSITOL PHOSPHOLIPASE D"/>
    <property type="match status" value="1"/>
</dbReference>
<evidence type="ECO:0000256" key="5">
    <source>
        <dbReference type="SAM" id="MobiDB-lite"/>
    </source>
</evidence>
<feature type="compositionally biased region" description="Polar residues" evidence="5">
    <location>
        <begin position="73"/>
        <end position="83"/>
    </location>
</feature>
<dbReference type="RefSeq" id="WP_244202253.1">
    <property type="nucleotide sequence ID" value="NZ_MCGQ01000069.1"/>
</dbReference>
<dbReference type="Pfam" id="PF13517">
    <property type="entry name" value="FG-GAP_3"/>
    <property type="match status" value="1"/>
</dbReference>
<feature type="region of interest" description="Disordered" evidence="5">
    <location>
        <begin position="72"/>
        <end position="93"/>
    </location>
</feature>
<feature type="signal peptide" evidence="6">
    <location>
        <begin position="1"/>
        <end position="23"/>
    </location>
</feature>
<dbReference type="SMART" id="SM00191">
    <property type="entry name" value="Int_alpha"/>
    <property type="match status" value="3"/>
</dbReference>
<keyword evidence="1 6" id="KW-0732">Signal</keyword>
<dbReference type="Proteomes" id="UP000215483">
    <property type="component" value="Unassembled WGS sequence"/>
</dbReference>
<evidence type="ECO:0000256" key="4">
    <source>
        <dbReference type="ARBA" id="ARBA00023180"/>
    </source>
</evidence>